<dbReference type="OrthoDB" id="3044029at2759"/>
<gene>
    <name evidence="3" type="ORF">KI688_000546</name>
</gene>
<evidence type="ECO:0000256" key="2">
    <source>
        <dbReference type="SAM" id="SignalP"/>
    </source>
</evidence>
<dbReference type="EMBL" id="JAHRHY010000001">
    <property type="protein sequence ID" value="KAG9072768.1"/>
    <property type="molecule type" value="Genomic_DNA"/>
</dbReference>
<evidence type="ECO:0000313" key="3">
    <source>
        <dbReference type="EMBL" id="KAG9072768.1"/>
    </source>
</evidence>
<reference evidence="3" key="1">
    <citation type="submission" date="2021-06" db="EMBL/GenBank/DDBJ databases">
        <title>Genome Sequence of Mortierella hyaline Strain SCG-10, a Cold-Adapted, Nitrate-Reducing Fungus Isolated from Soil in Minnesota, USA.</title>
        <authorList>
            <person name="Aldossari N."/>
        </authorList>
    </citation>
    <scope>NUCLEOTIDE SEQUENCE</scope>
    <source>
        <strain evidence="3">SCG-10</strain>
    </source>
</reference>
<organism evidence="3 4">
    <name type="scientific">Linnemannia hyalina</name>
    <dbReference type="NCBI Taxonomy" id="64524"/>
    <lineage>
        <taxon>Eukaryota</taxon>
        <taxon>Fungi</taxon>
        <taxon>Fungi incertae sedis</taxon>
        <taxon>Mucoromycota</taxon>
        <taxon>Mortierellomycotina</taxon>
        <taxon>Mortierellomycetes</taxon>
        <taxon>Mortierellales</taxon>
        <taxon>Mortierellaceae</taxon>
        <taxon>Linnemannia</taxon>
    </lineage>
</organism>
<accession>A0A9P7Y5M6</accession>
<feature type="compositionally biased region" description="Low complexity" evidence="1">
    <location>
        <begin position="212"/>
        <end position="236"/>
    </location>
</feature>
<protein>
    <submittedName>
        <fullName evidence="3">Uncharacterized protein</fullName>
    </submittedName>
</protein>
<proteinExistence type="predicted"/>
<comment type="caution">
    <text evidence="3">The sequence shown here is derived from an EMBL/GenBank/DDBJ whole genome shotgun (WGS) entry which is preliminary data.</text>
</comment>
<feature type="signal peptide" evidence="2">
    <location>
        <begin position="1"/>
        <end position="23"/>
    </location>
</feature>
<dbReference type="AlphaFoldDB" id="A0A9P7Y5M6"/>
<keyword evidence="2" id="KW-0732">Signal</keyword>
<dbReference type="Proteomes" id="UP000707451">
    <property type="component" value="Unassembled WGS sequence"/>
</dbReference>
<name>A0A9P7Y5M6_9FUNG</name>
<feature type="chain" id="PRO_5040186426" evidence="2">
    <location>
        <begin position="24"/>
        <end position="278"/>
    </location>
</feature>
<evidence type="ECO:0000313" key="4">
    <source>
        <dbReference type="Proteomes" id="UP000707451"/>
    </source>
</evidence>
<feature type="region of interest" description="Disordered" evidence="1">
    <location>
        <begin position="212"/>
        <end position="248"/>
    </location>
</feature>
<sequence>MRLTTSITLLASTALLVLTSAQGQIASLDSADSYCFFLPPMVGGDIAANEDSAIAFCNKANPKAPGAKVFPDGFVASVHWATGDSWVQVTGQIDPSKYSLNPCDAGGQYDIRAPVGASCAGYSHFVNVIEPTDGLYAMRCCQNSAECVVSKSTYGVRVIFGEQWDWSGPHPDGLLPAAQGCVDGQLPGGGNGTVTSGVPSATATATSSTATPTIVSPTATGPVVNGTASSGVVGPTSTGGAGNNPTPTPASGNAAVGANKAAVVVSALLATAIGLFMA</sequence>
<keyword evidence="4" id="KW-1185">Reference proteome</keyword>
<evidence type="ECO:0000256" key="1">
    <source>
        <dbReference type="SAM" id="MobiDB-lite"/>
    </source>
</evidence>